<dbReference type="CDD" id="cd11499">
    <property type="entry name" value="SLC6sbd_GlyT2"/>
    <property type="match status" value="1"/>
</dbReference>
<evidence type="ECO:0000256" key="19">
    <source>
        <dbReference type="ARBA" id="ARBA00049303"/>
    </source>
</evidence>
<dbReference type="PROSITE" id="PS00010">
    <property type="entry name" value="ASX_HYDROXYL"/>
    <property type="match status" value="1"/>
</dbReference>
<evidence type="ECO:0000256" key="10">
    <source>
        <dbReference type="ARBA" id="ARBA00022723"/>
    </source>
</evidence>
<dbReference type="InterPro" id="IPR049482">
    <property type="entry name" value="ANM3-like_C2H2_Zf"/>
</dbReference>
<dbReference type="PANTHER" id="PTHR11616:SF241">
    <property type="entry name" value="SODIUM- AND CHLORIDE-DEPENDENT GLYCINE TRANSPORTER 2"/>
    <property type="match status" value="1"/>
</dbReference>
<dbReference type="InterPro" id="IPR055135">
    <property type="entry name" value="PRMT_dom"/>
</dbReference>
<keyword evidence="29" id="KW-1185">Reference proteome</keyword>
<dbReference type="Pfam" id="PF00093">
    <property type="entry name" value="VWC"/>
    <property type="match status" value="1"/>
</dbReference>
<dbReference type="InterPro" id="IPR025799">
    <property type="entry name" value="Arg_MeTrfase"/>
</dbReference>
<dbReference type="PROSITE" id="PS01187">
    <property type="entry name" value="EGF_CA"/>
    <property type="match status" value="1"/>
</dbReference>
<keyword evidence="8 21" id="KW-0949">S-adenosyl-L-methionine</keyword>
<keyword evidence="5 20" id="KW-0245">EGF-like domain</keyword>
<comment type="catalytic activity">
    <reaction evidence="19">
        <text>L-arginyl-[protein] + S-adenosyl-L-methionine = N(omega)-methyl-L-arginyl-[protein] + S-adenosyl-L-homocysteine + H(+)</text>
        <dbReference type="Rhea" id="RHEA:48100"/>
        <dbReference type="Rhea" id="RHEA-COMP:10532"/>
        <dbReference type="Rhea" id="RHEA-COMP:11990"/>
        <dbReference type="ChEBI" id="CHEBI:15378"/>
        <dbReference type="ChEBI" id="CHEBI:29965"/>
        <dbReference type="ChEBI" id="CHEBI:57856"/>
        <dbReference type="ChEBI" id="CHEBI:59789"/>
        <dbReference type="ChEBI" id="CHEBI:65280"/>
    </reaction>
    <physiologicalReaction direction="left-to-right" evidence="19">
        <dbReference type="Rhea" id="RHEA:48101"/>
    </physiologicalReaction>
</comment>
<evidence type="ECO:0000256" key="9">
    <source>
        <dbReference type="ARBA" id="ARBA00022692"/>
    </source>
</evidence>
<evidence type="ECO:0000256" key="4">
    <source>
        <dbReference type="ARBA" id="ARBA00022490"/>
    </source>
</evidence>
<comment type="caution">
    <text evidence="20">Lacks conserved residue(s) required for the propagation of feature annotation.</text>
</comment>
<dbReference type="InterPro" id="IPR000175">
    <property type="entry name" value="Na/ntran_symport"/>
</dbReference>
<dbReference type="Gene3D" id="2.60.120.200">
    <property type="match status" value="1"/>
</dbReference>
<evidence type="ECO:0000256" key="7">
    <source>
        <dbReference type="ARBA" id="ARBA00022679"/>
    </source>
</evidence>
<evidence type="ECO:0000256" key="8">
    <source>
        <dbReference type="ARBA" id="ARBA00022691"/>
    </source>
</evidence>
<feature type="domain" description="Laminin G" evidence="25">
    <location>
        <begin position="1552"/>
        <end position="1730"/>
    </location>
</feature>
<dbReference type="InterPro" id="IPR018097">
    <property type="entry name" value="EGF_Ca-bd_CS"/>
</dbReference>
<evidence type="ECO:0000256" key="17">
    <source>
        <dbReference type="ARBA" id="ARBA00023157"/>
    </source>
</evidence>
<dbReference type="PROSITE" id="PS50184">
    <property type="entry name" value="VWFC_2"/>
    <property type="match status" value="1"/>
</dbReference>
<dbReference type="SMART" id="SM00179">
    <property type="entry name" value="EGF_CA"/>
    <property type="match status" value="2"/>
</dbReference>
<evidence type="ECO:0000256" key="5">
    <source>
        <dbReference type="ARBA" id="ARBA00022536"/>
    </source>
</evidence>
<evidence type="ECO:0000256" key="15">
    <source>
        <dbReference type="ARBA" id="ARBA00022989"/>
    </source>
</evidence>
<feature type="transmembrane region" description="Helical" evidence="24">
    <location>
        <begin position="1185"/>
        <end position="1210"/>
    </location>
</feature>
<dbReference type="SUPFAM" id="SSF57196">
    <property type="entry name" value="EGF/Laminin"/>
    <property type="match status" value="1"/>
</dbReference>
<keyword evidence="3 22" id="KW-0813">Transport</keyword>
<evidence type="ECO:0000256" key="14">
    <source>
        <dbReference type="ARBA" id="ARBA00022833"/>
    </source>
</evidence>
<dbReference type="InterPro" id="IPR037272">
    <property type="entry name" value="SNS_sf"/>
</dbReference>
<evidence type="ECO:0000256" key="1">
    <source>
        <dbReference type="ARBA" id="ARBA00004141"/>
    </source>
</evidence>
<organism evidence="28 29">
    <name type="scientific">Willisornis vidua</name>
    <name type="common">Xingu scale-backed antbird</name>
    <dbReference type="NCBI Taxonomy" id="1566151"/>
    <lineage>
        <taxon>Eukaryota</taxon>
        <taxon>Metazoa</taxon>
        <taxon>Chordata</taxon>
        <taxon>Craniata</taxon>
        <taxon>Vertebrata</taxon>
        <taxon>Euteleostomi</taxon>
        <taxon>Archelosauria</taxon>
        <taxon>Archosauria</taxon>
        <taxon>Dinosauria</taxon>
        <taxon>Saurischia</taxon>
        <taxon>Theropoda</taxon>
        <taxon>Coelurosauria</taxon>
        <taxon>Aves</taxon>
        <taxon>Neognathae</taxon>
        <taxon>Neoaves</taxon>
        <taxon>Telluraves</taxon>
        <taxon>Australaves</taxon>
        <taxon>Passeriformes</taxon>
        <taxon>Thamnophilidae</taxon>
        <taxon>Willisornis</taxon>
    </lineage>
</organism>
<dbReference type="InterPro" id="IPR029063">
    <property type="entry name" value="SAM-dependent_MTases_sf"/>
</dbReference>
<dbReference type="InterPro" id="IPR000742">
    <property type="entry name" value="EGF"/>
</dbReference>
<evidence type="ECO:0000256" key="22">
    <source>
        <dbReference type="RuleBase" id="RU003732"/>
    </source>
</evidence>
<dbReference type="InterPro" id="IPR049883">
    <property type="entry name" value="NOTCH1_EGF-like"/>
</dbReference>
<evidence type="ECO:0000259" key="27">
    <source>
        <dbReference type="PROSITE" id="PS50184"/>
    </source>
</evidence>
<evidence type="ECO:0000313" key="28">
    <source>
        <dbReference type="EMBL" id="KAJ7425788.1"/>
    </source>
</evidence>
<feature type="transmembrane region" description="Helical" evidence="24">
    <location>
        <begin position="1317"/>
        <end position="1340"/>
    </location>
</feature>
<dbReference type="Gene3D" id="2.70.160.11">
    <property type="entry name" value="Hnrnp arginine n-methyltransferase1"/>
    <property type="match status" value="1"/>
</dbReference>
<dbReference type="PROSITE" id="PS01208">
    <property type="entry name" value="VWFC_1"/>
    <property type="match status" value="1"/>
</dbReference>
<evidence type="ECO:0000256" key="16">
    <source>
        <dbReference type="ARBA" id="ARBA00023136"/>
    </source>
</evidence>
<dbReference type="PROSITE" id="PS50025">
    <property type="entry name" value="LAM_G_DOMAIN"/>
    <property type="match status" value="1"/>
</dbReference>
<dbReference type="Gene3D" id="2.10.25.10">
    <property type="entry name" value="Laminin"/>
    <property type="match status" value="1"/>
</dbReference>
<dbReference type="SMART" id="SM00210">
    <property type="entry name" value="TSPN"/>
    <property type="match status" value="1"/>
</dbReference>
<dbReference type="PROSITE" id="PS00610">
    <property type="entry name" value="NA_NEUROTRAN_SYMP_1"/>
    <property type="match status" value="1"/>
</dbReference>
<accession>A0ABQ9DU12</accession>
<dbReference type="InterPro" id="IPR001007">
    <property type="entry name" value="VWF_dom"/>
</dbReference>
<dbReference type="Pfam" id="PF22528">
    <property type="entry name" value="PRMT_C"/>
    <property type="match status" value="1"/>
</dbReference>
<keyword evidence="12" id="KW-0677">Repeat</keyword>
<keyword evidence="13" id="KW-0863">Zinc-finger</keyword>
<keyword evidence="6 21" id="KW-0489">Methyltransferase</keyword>
<evidence type="ECO:0000256" key="2">
    <source>
        <dbReference type="ARBA" id="ARBA00004514"/>
    </source>
</evidence>
<dbReference type="InterPro" id="IPR001881">
    <property type="entry name" value="EGF-like_Ca-bd_dom"/>
</dbReference>
<keyword evidence="10" id="KW-0479">Metal-binding</keyword>
<evidence type="ECO:0000256" key="23">
    <source>
        <dbReference type="SAM" id="MobiDB-lite"/>
    </source>
</evidence>
<dbReference type="InterPro" id="IPR001791">
    <property type="entry name" value="Laminin_G"/>
</dbReference>
<evidence type="ECO:0000256" key="6">
    <source>
        <dbReference type="ARBA" id="ARBA00022603"/>
    </source>
</evidence>
<evidence type="ECO:0000256" key="24">
    <source>
        <dbReference type="SAM" id="Phobius"/>
    </source>
</evidence>
<dbReference type="SUPFAM" id="SSF161070">
    <property type="entry name" value="SNF-like"/>
    <property type="match status" value="1"/>
</dbReference>
<keyword evidence="16 24" id="KW-0472">Membrane</keyword>
<dbReference type="Gene3D" id="6.20.200.20">
    <property type="match status" value="1"/>
</dbReference>
<feature type="transmembrane region" description="Helical" evidence="24">
    <location>
        <begin position="909"/>
        <end position="928"/>
    </location>
</feature>
<keyword evidence="4" id="KW-0963">Cytoplasm</keyword>
<dbReference type="InterPro" id="IPR000152">
    <property type="entry name" value="EGF-type_Asp/Asn_hydroxyl_site"/>
</dbReference>
<feature type="transmembrane region" description="Helical" evidence="24">
    <location>
        <begin position="948"/>
        <end position="967"/>
    </location>
</feature>
<keyword evidence="17" id="KW-1015">Disulfide bond</keyword>
<feature type="transmembrane region" description="Helical" evidence="24">
    <location>
        <begin position="1361"/>
        <end position="1382"/>
    </location>
</feature>
<sequence>MHHENDCLDYSVSFAHDKLLQKERQRELFHISVPEQRDLYLRTEINPSGKESRKQETKLNFITVADNQDSSLEGQIWDGKANTVELHQVYNGIVKVRENIYRDNSVEARVKASSPNPERQHCVPGLFSSAEVVFSHCKTEHQFSVTDLIQKHGLDFYGYIKLINFVRLKKPTAAYVSSLSSPLPWEGEEYLKPELEDDLLLQFVNVASSESRDALCSNCVGQRDTPPDLHREIDETFKASKYIEDLCEPANALPCNGLNGPVVLLEQLKHAEHRARVAEAALARAQDDLQKMRRFAQDFVMNTDVRSSSASSAIADLQEDEDGVYFSSYGHYGIHEEMLKDKVRTESYRDFIYQNPHIFKDKVVLDVGCGTGILSMFAAKAGAKKVIGVDQSEILYQAMDIIRLNKLENIITLVKGRIEEVDLPVEKVDVIISEWMGYFLLFESMLDSVIYAKDKYLAEGGSVYPDICTISLVAVGDMNKHADKLLFWEDVYGFDMSCMKKAVIPEAVVEVLDPNTLISPATVIKHIDCNAASTPDLEFSADFTLGITMSTKCTAVTGYFDIFFEKNCHNKVSFSTGPQCAKTHWKQTVFLLEKPIPVEADCLDERRSSRVAGEQSELVGDTPEDHRSWAAPTTKSSLEGVLIHFGSHCGAVFHAQQPGNRRESRRRIFTGGLHVDLMKGQGEMVQDYASQRDMSKQVVNNPETVARGPNEGAGVVRISPENEPQNAPSQPPAATARLPRSLSNDNKTLSSEEAKPNDFERTKVGICKLSSTPVQANSTLRRESVEAFPCKHSTAVGTAGQAAIPHCKIPALQSTEADANLSLGKSTLEQNNAKGAWVTLSQSTVVLGTDGNTSVLPGRVEGEDDVGDENKARGNWSSKLDFILSMVGYAVGLGNVWRFPYLAFKNGGGAFLIPYLMMLALAGIPIFFLEVSLGQFASQGPVSVWKAIPALQGCGIAMLIISVLIAIYYNIILCYTLFYLFASFVPVLPWASCNNPWNTPDCKDKNKLLLDSCIIGDHPKIQIKNSTFCMSAYPNLTMVNFTREGNKTFVSGSEEYFKYFVLKISAGIEYPGEIRWPLALSLFLAWVIVYASLAKGIKSSGKVVYFTATFPYVVLIILLIRGVTLPGAGDGIWYFITPKWEKLIDAMVWKDAATQIFFSLSAAWGGLITLSSYNKFHNNCYRDTLIVTCTNSATSIFAGFVIFSVIGFMANELKVNIEAVADQGPGIAFVVYPEALTRLPLSPFWAIIFFLMLLTLGLDTMFATIETIVTSVSDEFPKYLRTHKALFTLGCCVSFFIMGFPMITQGGMYMLQLVDTYAASYSLVIIAIFELVGVSYIYGLQRFCEDIEMMIGFQPSKFWRVCWAFVTPTILTFILCFSFYQWEPMTYGAYHYPGWSMVLGWLMLACSVIWIPIMFVIKMHLAPGKFIEYLLKKPSYNLCLTLYSYSDTAENACKTTNALQMCDNLGTELDHRKSHTCGISFFQSTSYQAACVSFCSTHEPWDASGEQKNKSATAVGFGMDPGLQIDIITELDLVNTTLGVTQVSGLHNASKAFLFQDTEREIHAAPHVSEKLIQLFRNKSEFTFLATLQQKASTSGVILSIRELEHSYFELESSGLRDELRYHYRSHGKARTEVFPYRLADGQWHRIAVSLSASHLLLHVDCNRIYERVIDPPETNLTPESSLWLGQRNRKHGFFKGVIQDVKIIFIPNGYITQCPNLNRKTRLSQLEDCHCEKTCQVNGLIYRDKDSWVEDDHCRNCTCKSGVVECRRMSCPPLECPPDALPVHVGSECCKVCKAKCIYGGKVLAEGQRVLTKSCRECRNGVLVKVTEACPPLNCSEADHVLPENQCCSVCRGHDFCAEGHRCGENSECKNWNTKATCECKNGYLSVQGDSAYCEGERTGWYQSQDKPRGNDAYNKFDQLSQYMLHTQLNILSKGKALGHQFSFIAKGKAIKVKFMPSVEAGLRVADIDECAAKMHYCHANTVCVNLPGAYRCDCVPGYVRVDDFSCTDFE</sequence>
<gene>
    <name evidence="28" type="ORF">WISP_21733</name>
</gene>
<reference evidence="28" key="1">
    <citation type="submission" date="2019-10" db="EMBL/GenBank/DDBJ databases">
        <authorList>
            <person name="Soares A.E.R."/>
            <person name="Aleixo A."/>
            <person name="Schneider P."/>
            <person name="Miyaki C.Y."/>
            <person name="Schneider M.P."/>
            <person name="Mello C."/>
            <person name="Vasconcelos A.T.R."/>
        </authorList>
    </citation>
    <scope>NUCLEOTIDE SEQUENCE</scope>
    <source>
        <tissue evidence="28">Muscle</tissue>
    </source>
</reference>
<evidence type="ECO:0000256" key="12">
    <source>
        <dbReference type="ARBA" id="ARBA00022737"/>
    </source>
</evidence>
<comment type="subcellular location">
    <subcellularLocation>
        <location evidence="2">Cytoplasm</location>
        <location evidence="2">Cytosol</location>
    </subcellularLocation>
    <subcellularLocation>
        <location evidence="1">Membrane</location>
        <topology evidence="1">Multi-pass membrane protein</topology>
    </subcellularLocation>
</comment>
<dbReference type="PROSITE" id="PS50267">
    <property type="entry name" value="NA_NEUROTRAN_SYMP_3"/>
    <property type="match status" value="1"/>
</dbReference>
<dbReference type="PROSITE" id="PS50026">
    <property type="entry name" value="EGF_3"/>
    <property type="match status" value="1"/>
</dbReference>
<dbReference type="CDD" id="cd00054">
    <property type="entry name" value="EGF_CA"/>
    <property type="match status" value="1"/>
</dbReference>
<dbReference type="SUPFAM" id="SSF57667">
    <property type="entry name" value="beta-beta-alpha zinc fingers"/>
    <property type="match status" value="1"/>
</dbReference>
<dbReference type="PROSITE" id="PS01186">
    <property type="entry name" value="EGF_2"/>
    <property type="match status" value="1"/>
</dbReference>
<dbReference type="Pfam" id="PF07645">
    <property type="entry name" value="EGF_CA"/>
    <property type="match status" value="1"/>
</dbReference>
<dbReference type="SMART" id="SM00214">
    <property type="entry name" value="VWC"/>
    <property type="match status" value="2"/>
</dbReference>
<feature type="transmembrane region" description="Helical" evidence="24">
    <location>
        <begin position="880"/>
        <end position="897"/>
    </location>
</feature>
<keyword evidence="7 21" id="KW-0808">Transferase</keyword>
<evidence type="ECO:0000259" key="25">
    <source>
        <dbReference type="PROSITE" id="PS50025"/>
    </source>
</evidence>
<dbReference type="InterPro" id="IPR036236">
    <property type="entry name" value="Znf_C2H2_sf"/>
</dbReference>
<dbReference type="PROSITE" id="PS00754">
    <property type="entry name" value="NA_NEUROTRAN_SYMP_2"/>
    <property type="match status" value="1"/>
</dbReference>
<feature type="transmembrane region" description="Helical" evidence="24">
    <location>
        <begin position="1244"/>
        <end position="1265"/>
    </location>
</feature>
<dbReference type="PANTHER" id="PTHR11616">
    <property type="entry name" value="SODIUM/CHLORIDE DEPENDENT TRANSPORTER"/>
    <property type="match status" value="1"/>
</dbReference>
<evidence type="ECO:0000256" key="13">
    <source>
        <dbReference type="ARBA" id="ARBA00022771"/>
    </source>
</evidence>
<dbReference type="CDD" id="cd02440">
    <property type="entry name" value="AdoMet_MTases"/>
    <property type="match status" value="1"/>
</dbReference>
<dbReference type="Pfam" id="PF02210">
    <property type="entry name" value="Laminin_G_2"/>
    <property type="match status" value="1"/>
</dbReference>
<dbReference type="SUPFAM" id="SSF57603">
    <property type="entry name" value="FnI-like domain"/>
    <property type="match status" value="2"/>
</dbReference>
<dbReference type="SUPFAM" id="SSF49899">
    <property type="entry name" value="Concanavalin A-like lectins/glucanases"/>
    <property type="match status" value="1"/>
</dbReference>
<evidence type="ECO:0000256" key="3">
    <source>
        <dbReference type="ARBA" id="ARBA00022448"/>
    </source>
</evidence>
<dbReference type="SMART" id="SM00181">
    <property type="entry name" value="EGF"/>
    <property type="match status" value="2"/>
</dbReference>
<evidence type="ECO:0000313" key="29">
    <source>
        <dbReference type="Proteomes" id="UP001145742"/>
    </source>
</evidence>
<dbReference type="PRINTS" id="PR00176">
    <property type="entry name" value="NANEUSMPORT"/>
</dbReference>
<keyword evidence="11" id="KW-0732">Signal</keyword>
<keyword evidence="14" id="KW-0862">Zinc</keyword>
<keyword evidence="15 24" id="KW-1133">Transmembrane helix</keyword>
<feature type="transmembrane region" description="Helical" evidence="24">
    <location>
        <begin position="1074"/>
        <end position="1091"/>
    </location>
</feature>
<dbReference type="CDD" id="cd00110">
    <property type="entry name" value="LamG"/>
    <property type="match status" value="1"/>
</dbReference>
<evidence type="ECO:0000256" key="20">
    <source>
        <dbReference type="PROSITE-ProRule" id="PRU00076"/>
    </source>
</evidence>
<dbReference type="Pfam" id="PF06325">
    <property type="entry name" value="PrmA"/>
    <property type="match status" value="1"/>
</dbReference>
<feature type="transmembrane region" description="Helical" evidence="24">
    <location>
        <begin position="1156"/>
        <end position="1173"/>
    </location>
</feature>
<dbReference type="InterPro" id="IPR048287">
    <property type="entry name" value="TSPN-like_N"/>
</dbReference>
<feature type="domain" description="EGF-like" evidence="26">
    <location>
        <begin position="1968"/>
        <end position="2009"/>
    </location>
</feature>
<evidence type="ECO:0000256" key="11">
    <source>
        <dbReference type="ARBA" id="ARBA00022729"/>
    </source>
</evidence>
<evidence type="ECO:0000259" key="26">
    <source>
        <dbReference type="PROSITE" id="PS50026"/>
    </source>
</evidence>
<keyword evidence="22" id="KW-0769">Symport</keyword>
<feature type="transmembrane region" description="Helical" evidence="24">
    <location>
        <begin position="1103"/>
        <end position="1136"/>
    </location>
</feature>
<feature type="domain" description="VWFC" evidence="27">
    <location>
        <begin position="1734"/>
        <end position="1795"/>
    </location>
</feature>
<dbReference type="Pfam" id="PF21137">
    <property type="entry name" value="ANM3_C2H2_Zf"/>
    <property type="match status" value="1"/>
</dbReference>
<dbReference type="Pfam" id="PF00209">
    <property type="entry name" value="SNF"/>
    <property type="match status" value="1"/>
</dbReference>
<dbReference type="Proteomes" id="UP001145742">
    <property type="component" value="Unassembled WGS sequence"/>
</dbReference>
<feature type="region of interest" description="Disordered" evidence="23">
    <location>
        <begin position="688"/>
        <end position="757"/>
    </location>
</feature>
<comment type="catalytic activity">
    <reaction evidence="18">
        <text>L-arginyl-[protein] + 2 S-adenosyl-L-methionine = N(omega),N(omega)-dimethyl-L-arginyl-[protein] + 2 S-adenosyl-L-homocysteine + 2 H(+)</text>
        <dbReference type="Rhea" id="RHEA:48096"/>
        <dbReference type="Rhea" id="RHEA-COMP:10532"/>
        <dbReference type="Rhea" id="RHEA-COMP:11991"/>
        <dbReference type="ChEBI" id="CHEBI:15378"/>
        <dbReference type="ChEBI" id="CHEBI:29965"/>
        <dbReference type="ChEBI" id="CHEBI:57856"/>
        <dbReference type="ChEBI" id="CHEBI:59789"/>
        <dbReference type="ChEBI" id="CHEBI:61897"/>
        <dbReference type="EC" id="2.1.1.319"/>
    </reaction>
    <physiologicalReaction direction="left-to-right" evidence="18">
        <dbReference type="Rhea" id="RHEA:48097"/>
    </physiologicalReaction>
</comment>
<dbReference type="SUPFAM" id="SSF53335">
    <property type="entry name" value="S-adenosyl-L-methionine-dependent methyltransferases"/>
    <property type="match status" value="1"/>
</dbReference>
<protein>
    <recommendedName>
        <fullName evidence="22">Transporter</fullName>
    </recommendedName>
</protein>
<feature type="transmembrane region" description="Helical" evidence="24">
    <location>
        <begin position="1286"/>
        <end position="1311"/>
    </location>
</feature>
<dbReference type="Gene3D" id="3.40.50.150">
    <property type="entry name" value="Vaccinia Virus protein VP39"/>
    <property type="match status" value="1"/>
</dbReference>
<comment type="caution">
    <text evidence="28">The sequence shown here is derived from an EMBL/GenBank/DDBJ whole genome shotgun (WGS) entry which is preliminary data.</text>
</comment>
<evidence type="ECO:0000256" key="18">
    <source>
        <dbReference type="ARBA" id="ARBA00047384"/>
    </source>
</evidence>
<evidence type="ECO:0000256" key="21">
    <source>
        <dbReference type="PROSITE-ProRule" id="PRU01015"/>
    </source>
</evidence>
<keyword evidence="9 22" id="KW-0812">Transmembrane</keyword>
<feature type="transmembrane region" description="Helical" evidence="24">
    <location>
        <begin position="972"/>
        <end position="991"/>
    </location>
</feature>
<dbReference type="SMART" id="SM00282">
    <property type="entry name" value="LamG"/>
    <property type="match status" value="1"/>
</dbReference>
<feature type="transmembrane region" description="Helical" evidence="24">
    <location>
        <begin position="1394"/>
        <end position="1417"/>
    </location>
</feature>
<comment type="similarity">
    <text evidence="22">Belongs to the sodium:neurotransmitter symporter (SNF) (TC 2.A.22) family.</text>
</comment>
<dbReference type="PROSITE" id="PS51678">
    <property type="entry name" value="SAM_MT_PRMT"/>
    <property type="match status" value="1"/>
</dbReference>
<proteinExistence type="inferred from homology"/>
<name>A0ABQ9DU12_9PASS</name>
<dbReference type="InterPro" id="IPR013320">
    <property type="entry name" value="ConA-like_dom_sf"/>
</dbReference>
<dbReference type="EMBL" id="WHWB01032386">
    <property type="protein sequence ID" value="KAJ7425788.1"/>
    <property type="molecule type" value="Genomic_DNA"/>
</dbReference>